<keyword evidence="1" id="KW-0175">Coiled coil</keyword>
<accession>A0AAE0G2D9</accession>
<dbReference type="AlphaFoldDB" id="A0AAE0G2D9"/>
<evidence type="ECO:0000256" key="1">
    <source>
        <dbReference type="SAM" id="Coils"/>
    </source>
</evidence>
<evidence type="ECO:0000256" key="2">
    <source>
        <dbReference type="SAM" id="MobiDB-lite"/>
    </source>
</evidence>
<protein>
    <submittedName>
        <fullName evidence="3">Uncharacterized protein</fullName>
    </submittedName>
</protein>
<dbReference type="EMBL" id="LGRX02010825">
    <property type="protein sequence ID" value="KAK3269631.1"/>
    <property type="molecule type" value="Genomic_DNA"/>
</dbReference>
<keyword evidence="4" id="KW-1185">Reference proteome</keyword>
<proteinExistence type="predicted"/>
<gene>
    <name evidence="3" type="ORF">CYMTET_21936</name>
</gene>
<sequence>MPGAYPPHSVTSAPTLVPLTPKLGKEHTQPTRVDRQSLTHLEPANVTALLDGVEMDDDEIDDFKLPVLGKARAEKERDNNPRLVDVARGKTYGRYHFPQVTVSSYGRLQKIGPKLSVEHYDVMVDWNYDNIHLSTDYGVWSPHFVRSFFTYQTEKETTSSQSSQRTPALSPSSRALTAGDTSSKDFHTSVDYQSETARIKLSSYWCPAPISQMDAYELLVWTRQLRPRTVHDVKPLFMLCQCLLGDLLNNELEIHVKSIADQSAQYGAIIDEIKRIMQSEIDGLRTSLADALSLIESLKHKLHNDDEKKIFGSASLMLEKKRRGDLDKLNNKMHDMAEGQNSQFQTARQENESLRAELARLKAEMEKM</sequence>
<feature type="compositionally biased region" description="Polar residues" evidence="2">
    <location>
        <begin position="165"/>
        <end position="181"/>
    </location>
</feature>
<name>A0AAE0G2D9_9CHLO</name>
<reference evidence="3 4" key="1">
    <citation type="journal article" date="2015" name="Genome Biol. Evol.">
        <title>Comparative Genomics of a Bacterivorous Green Alga Reveals Evolutionary Causalities and Consequences of Phago-Mixotrophic Mode of Nutrition.</title>
        <authorList>
            <person name="Burns J.A."/>
            <person name="Paasch A."/>
            <person name="Narechania A."/>
            <person name="Kim E."/>
        </authorList>
    </citation>
    <scope>NUCLEOTIDE SEQUENCE [LARGE SCALE GENOMIC DNA]</scope>
    <source>
        <strain evidence="3 4">PLY_AMNH</strain>
    </source>
</reference>
<dbReference type="Proteomes" id="UP001190700">
    <property type="component" value="Unassembled WGS sequence"/>
</dbReference>
<comment type="caution">
    <text evidence="3">The sequence shown here is derived from an EMBL/GenBank/DDBJ whole genome shotgun (WGS) entry which is preliminary data.</text>
</comment>
<feature type="region of interest" description="Disordered" evidence="2">
    <location>
        <begin position="1"/>
        <end position="30"/>
    </location>
</feature>
<evidence type="ECO:0000313" key="4">
    <source>
        <dbReference type="Proteomes" id="UP001190700"/>
    </source>
</evidence>
<feature type="non-terminal residue" evidence="3">
    <location>
        <position position="368"/>
    </location>
</feature>
<evidence type="ECO:0000313" key="3">
    <source>
        <dbReference type="EMBL" id="KAK3269631.1"/>
    </source>
</evidence>
<feature type="coiled-coil region" evidence="1">
    <location>
        <begin position="337"/>
        <end position="364"/>
    </location>
</feature>
<organism evidence="3 4">
    <name type="scientific">Cymbomonas tetramitiformis</name>
    <dbReference type="NCBI Taxonomy" id="36881"/>
    <lineage>
        <taxon>Eukaryota</taxon>
        <taxon>Viridiplantae</taxon>
        <taxon>Chlorophyta</taxon>
        <taxon>Pyramimonadophyceae</taxon>
        <taxon>Pyramimonadales</taxon>
        <taxon>Pyramimonadaceae</taxon>
        <taxon>Cymbomonas</taxon>
    </lineage>
</organism>
<feature type="region of interest" description="Disordered" evidence="2">
    <location>
        <begin position="156"/>
        <end position="187"/>
    </location>
</feature>